<keyword evidence="1" id="KW-1133">Transmembrane helix</keyword>
<dbReference type="Proteomes" id="UP000814243">
    <property type="component" value="Unassembled WGS sequence"/>
</dbReference>
<name>A0A922MBB6_SPOEX</name>
<accession>A0A922MBB6</accession>
<proteinExistence type="predicted"/>
<organism evidence="2 3">
    <name type="scientific">Spodoptera exigua</name>
    <name type="common">Beet armyworm</name>
    <name type="synonym">Noctua fulgens</name>
    <dbReference type="NCBI Taxonomy" id="7107"/>
    <lineage>
        <taxon>Eukaryota</taxon>
        <taxon>Metazoa</taxon>
        <taxon>Ecdysozoa</taxon>
        <taxon>Arthropoda</taxon>
        <taxon>Hexapoda</taxon>
        <taxon>Insecta</taxon>
        <taxon>Pterygota</taxon>
        <taxon>Neoptera</taxon>
        <taxon>Endopterygota</taxon>
        <taxon>Lepidoptera</taxon>
        <taxon>Glossata</taxon>
        <taxon>Ditrysia</taxon>
        <taxon>Noctuoidea</taxon>
        <taxon>Noctuidae</taxon>
        <taxon>Amphipyrinae</taxon>
        <taxon>Spodoptera</taxon>
    </lineage>
</organism>
<reference evidence="2" key="1">
    <citation type="journal article" date="2021" name="G3 (Bethesda)">
        <title>Genome and transcriptome analysis of the beet armyworm Spodoptera exigua reveals targets for pest control. .</title>
        <authorList>
            <person name="Simon S."/>
            <person name="Breeschoten T."/>
            <person name="Jansen H.J."/>
            <person name="Dirks R.P."/>
            <person name="Schranz M.E."/>
            <person name="Ros V.I.D."/>
        </authorList>
    </citation>
    <scope>NUCLEOTIDE SEQUENCE</scope>
    <source>
        <strain evidence="2">TB_SE_WUR_2020</strain>
    </source>
</reference>
<comment type="caution">
    <text evidence="2">The sequence shown here is derived from an EMBL/GenBank/DDBJ whole genome shotgun (WGS) entry which is preliminary data.</text>
</comment>
<keyword evidence="1" id="KW-0812">Transmembrane</keyword>
<evidence type="ECO:0000313" key="2">
    <source>
        <dbReference type="EMBL" id="KAH9633358.1"/>
    </source>
</evidence>
<evidence type="ECO:0000313" key="3">
    <source>
        <dbReference type="Proteomes" id="UP000814243"/>
    </source>
</evidence>
<evidence type="ECO:0000256" key="1">
    <source>
        <dbReference type="SAM" id="Phobius"/>
    </source>
</evidence>
<sequence length="113" mass="12981">MKLPFNQVLAPILKPYLGRTRLFCRHPTFCMSIFYTYLYGVLGFENPSLFIPHLAGQLVMVAVKILNALLLFVPINAKAIGKLSHKIPAIILMSFNWLQEFCVFRKYLCICDL</sequence>
<gene>
    <name evidence="2" type="ORF">HF086_004072</name>
</gene>
<feature type="transmembrane region" description="Helical" evidence="1">
    <location>
        <begin position="54"/>
        <end position="77"/>
    </location>
</feature>
<dbReference type="AlphaFoldDB" id="A0A922MBB6"/>
<feature type="transmembrane region" description="Helical" evidence="1">
    <location>
        <begin position="22"/>
        <end position="42"/>
    </location>
</feature>
<protein>
    <submittedName>
        <fullName evidence="2">Uncharacterized protein</fullName>
    </submittedName>
</protein>
<dbReference type="EMBL" id="JACEFF010000655">
    <property type="protein sequence ID" value="KAH9633358.1"/>
    <property type="molecule type" value="Genomic_DNA"/>
</dbReference>
<keyword evidence="1" id="KW-0472">Membrane</keyword>